<dbReference type="AlphaFoldDB" id="K2NXI3"/>
<evidence type="ECO:0000256" key="2">
    <source>
        <dbReference type="ARBA" id="ARBA00022529"/>
    </source>
</evidence>
<dbReference type="InterPro" id="IPR051018">
    <property type="entry name" value="Bacteriophage_GH24"/>
</dbReference>
<dbReference type="PANTHER" id="PTHR38107">
    <property type="match status" value="1"/>
</dbReference>
<dbReference type="InterPro" id="IPR034690">
    <property type="entry name" value="Endolysin_T4_type"/>
</dbReference>
<dbReference type="HAMAP" id="MF_04110">
    <property type="entry name" value="ENDOLYSIN_T4"/>
    <property type="match status" value="1"/>
</dbReference>
<dbReference type="Proteomes" id="UP000007374">
    <property type="component" value="Unassembled WGS sequence"/>
</dbReference>
<protein>
    <recommendedName>
        <fullName evidence="6">Lysozyme</fullName>
        <ecNumber evidence="6">3.2.1.17</ecNumber>
    </recommendedName>
</protein>
<keyword evidence="4 6" id="KW-0378">Hydrolase</keyword>
<evidence type="ECO:0000313" key="7">
    <source>
        <dbReference type="EMBL" id="EKF43960.1"/>
    </source>
</evidence>
<dbReference type="PATRIC" id="fig|1231190.3.peg.856"/>
<evidence type="ECO:0000313" key="8">
    <source>
        <dbReference type="Proteomes" id="UP000007374"/>
    </source>
</evidence>
<accession>K2NXI3</accession>
<dbReference type="GO" id="GO:0003796">
    <property type="term" value="F:lysozyme activity"/>
    <property type="evidence" value="ECO:0007669"/>
    <property type="project" value="UniProtKB-EC"/>
</dbReference>
<dbReference type="STRING" id="721133.SAMN05216176_101497"/>
<dbReference type="CDD" id="cd16900">
    <property type="entry name" value="endolysin_R21-like"/>
    <property type="match status" value="1"/>
</dbReference>
<dbReference type="EMBL" id="AMSI01000002">
    <property type="protein sequence ID" value="EKF43960.1"/>
    <property type="molecule type" value="Genomic_DNA"/>
</dbReference>
<dbReference type="GO" id="GO:0016998">
    <property type="term" value="P:cell wall macromolecule catabolic process"/>
    <property type="evidence" value="ECO:0007669"/>
    <property type="project" value="InterPro"/>
</dbReference>
<dbReference type="EC" id="3.2.1.17" evidence="6"/>
<keyword evidence="3 6" id="KW-0081">Bacteriolytic enzyme</keyword>
<evidence type="ECO:0000256" key="6">
    <source>
        <dbReference type="RuleBase" id="RU003788"/>
    </source>
</evidence>
<dbReference type="PANTHER" id="PTHR38107:SF3">
    <property type="entry name" value="LYSOZYME RRRD-RELATED"/>
    <property type="match status" value="1"/>
</dbReference>
<sequence length="168" mass="18334">MTRIRSRFLAGSAGAALLASAIAFYSSWEGREYVAYLDSGGVWTICDGHTGPEVKKGMRATDAECDAMLRKDILAHERRMLACVPELRNAPDDTYIAINSWAFNAGTGAACRSKLVRKIKAGDLRGACGELSRWVYVKRKVVRGLVNRRVKGSPGRISEQALCLRGLG</sequence>
<dbReference type="RefSeq" id="WP_009756094.1">
    <property type="nucleotide sequence ID" value="NZ_AMSI01000002.1"/>
</dbReference>
<organism evidence="7 8">
    <name type="scientific">Nitratireductor indicus C115</name>
    <dbReference type="NCBI Taxonomy" id="1231190"/>
    <lineage>
        <taxon>Bacteria</taxon>
        <taxon>Pseudomonadati</taxon>
        <taxon>Pseudomonadota</taxon>
        <taxon>Alphaproteobacteria</taxon>
        <taxon>Hyphomicrobiales</taxon>
        <taxon>Phyllobacteriaceae</taxon>
        <taxon>Nitratireductor</taxon>
    </lineage>
</organism>
<reference evidence="7 8" key="1">
    <citation type="journal article" date="2012" name="J. Bacteriol.">
        <title>Genome Sequence of Nitratireductor indicus Type Strain C115.</title>
        <authorList>
            <person name="Lai Q."/>
            <person name="Li G."/>
            <person name="Yu Z."/>
            <person name="Shao Z."/>
        </authorList>
    </citation>
    <scope>NUCLEOTIDE SEQUENCE [LARGE SCALE GENOMIC DNA]</scope>
    <source>
        <strain evidence="7 8">C115</strain>
    </source>
</reference>
<dbReference type="GO" id="GO:0042742">
    <property type="term" value="P:defense response to bacterium"/>
    <property type="evidence" value="ECO:0007669"/>
    <property type="project" value="UniProtKB-KW"/>
</dbReference>
<dbReference type="InterPro" id="IPR002196">
    <property type="entry name" value="Glyco_hydro_24"/>
</dbReference>
<comment type="similarity">
    <text evidence="6">Belongs to the glycosyl hydrolase 24 family.</text>
</comment>
<evidence type="ECO:0000256" key="4">
    <source>
        <dbReference type="ARBA" id="ARBA00022801"/>
    </source>
</evidence>
<dbReference type="Pfam" id="PF00959">
    <property type="entry name" value="Phage_lysozyme"/>
    <property type="match status" value="1"/>
</dbReference>
<dbReference type="InterPro" id="IPR023346">
    <property type="entry name" value="Lysozyme-like_dom_sf"/>
</dbReference>
<keyword evidence="5 6" id="KW-0326">Glycosidase</keyword>
<dbReference type="OrthoDB" id="5327667at2"/>
<evidence type="ECO:0000256" key="3">
    <source>
        <dbReference type="ARBA" id="ARBA00022638"/>
    </source>
</evidence>
<dbReference type="Gene3D" id="1.10.530.40">
    <property type="match status" value="1"/>
</dbReference>
<evidence type="ECO:0000256" key="5">
    <source>
        <dbReference type="ARBA" id="ARBA00023295"/>
    </source>
</evidence>
<comment type="caution">
    <text evidence="7">The sequence shown here is derived from an EMBL/GenBank/DDBJ whole genome shotgun (WGS) entry which is preliminary data.</text>
</comment>
<dbReference type="InterPro" id="IPR023347">
    <property type="entry name" value="Lysozyme_dom_sf"/>
</dbReference>
<dbReference type="eggNOG" id="COG3772">
    <property type="taxonomic scope" value="Bacteria"/>
</dbReference>
<proteinExistence type="inferred from homology"/>
<gene>
    <name evidence="7" type="ORF">NA8A_04090</name>
</gene>
<dbReference type="GO" id="GO:0031640">
    <property type="term" value="P:killing of cells of another organism"/>
    <property type="evidence" value="ECO:0007669"/>
    <property type="project" value="UniProtKB-KW"/>
</dbReference>
<comment type="catalytic activity">
    <reaction evidence="1 6">
        <text>Hydrolysis of (1-&gt;4)-beta-linkages between N-acetylmuramic acid and N-acetyl-D-glucosamine residues in a peptidoglycan and between N-acetyl-D-glucosamine residues in chitodextrins.</text>
        <dbReference type="EC" id="3.2.1.17"/>
    </reaction>
</comment>
<evidence type="ECO:0000256" key="1">
    <source>
        <dbReference type="ARBA" id="ARBA00000632"/>
    </source>
</evidence>
<keyword evidence="2 6" id="KW-0929">Antimicrobial</keyword>
<name>K2NXI3_9HYPH</name>
<dbReference type="SUPFAM" id="SSF53955">
    <property type="entry name" value="Lysozyme-like"/>
    <property type="match status" value="1"/>
</dbReference>
<keyword evidence="8" id="KW-1185">Reference proteome</keyword>
<dbReference type="GO" id="GO:0009253">
    <property type="term" value="P:peptidoglycan catabolic process"/>
    <property type="evidence" value="ECO:0007669"/>
    <property type="project" value="InterPro"/>
</dbReference>